<name>A0A2N0TQQ5_9FLAO</name>
<dbReference type="RefSeq" id="WP_079712393.1">
    <property type="nucleotide sequence ID" value="NZ_FUZC01000004.1"/>
</dbReference>
<dbReference type="AlphaFoldDB" id="A0A2N0TQQ5"/>
<keyword evidence="2" id="KW-1185">Reference proteome</keyword>
<evidence type="ECO:0000313" key="1">
    <source>
        <dbReference type="EMBL" id="PKD17036.1"/>
    </source>
</evidence>
<comment type="caution">
    <text evidence="1">The sequence shown here is derived from an EMBL/GenBank/DDBJ whole genome shotgun (WGS) entry which is preliminary data.</text>
</comment>
<gene>
    <name evidence="1" type="ORF">APR41_06270</name>
</gene>
<accession>A0A2N0TQQ5</accession>
<organism evidence="1 2">
    <name type="scientific">Salegentibacter salinarum</name>
    <dbReference type="NCBI Taxonomy" id="447422"/>
    <lineage>
        <taxon>Bacteria</taxon>
        <taxon>Pseudomonadati</taxon>
        <taxon>Bacteroidota</taxon>
        <taxon>Flavobacteriia</taxon>
        <taxon>Flavobacteriales</taxon>
        <taxon>Flavobacteriaceae</taxon>
        <taxon>Salegentibacter</taxon>
    </lineage>
</organism>
<evidence type="ECO:0000313" key="2">
    <source>
        <dbReference type="Proteomes" id="UP000232673"/>
    </source>
</evidence>
<dbReference type="Proteomes" id="UP000232673">
    <property type="component" value="Unassembled WGS sequence"/>
</dbReference>
<dbReference type="EMBL" id="LKTS01000044">
    <property type="protein sequence ID" value="PKD17036.1"/>
    <property type="molecule type" value="Genomic_DNA"/>
</dbReference>
<protein>
    <submittedName>
        <fullName evidence="1">Uncharacterized protein</fullName>
    </submittedName>
</protein>
<proteinExistence type="predicted"/>
<dbReference type="OrthoDB" id="1450955at2"/>
<sequence length="133" mass="16102">MYTSPLKEFSRNDYFDQSVINDDMADFSFDFFFSGKRIGSRKELIDLFVVTWIMDDIENIFIRYCIYSGDKANWKEKITDQLKILMQDINVSKEIISGRLRYFEVKSEKYLPTEAFEKKFLDLKSRMKRFQEY</sequence>
<reference evidence="1 2" key="1">
    <citation type="submission" date="2015-10" db="EMBL/GenBank/DDBJ databases">
        <title>Draft genome sequence of Salegentibacter salinarum KCTC 12975.</title>
        <authorList>
            <person name="Lin W."/>
            <person name="Zheng Q."/>
        </authorList>
    </citation>
    <scope>NUCLEOTIDE SEQUENCE [LARGE SCALE GENOMIC DNA]</scope>
    <source>
        <strain evidence="1 2">KCTC 12975</strain>
    </source>
</reference>